<gene>
    <name evidence="1" type="ORF">NUU61_007634</name>
</gene>
<organism evidence="1 2">
    <name type="scientific">Penicillium alfredii</name>
    <dbReference type="NCBI Taxonomy" id="1506179"/>
    <lineage>
        <taxon>Eukaryota</taxon>
        <taxon>Fungi</taxon>
        <taxon>Dikarya</taxon>
        <taxon>Ascomycota</taxon>
        <taxon>Pezizomycotina</taxon>
        <taxon>Eurotiomycetes</taxon>
        <taxon>Eurotiomycetidae</taxon>
        <taxon>Eurotiales</taxon>
        <taxon>Aspergillaceae</taxon>
        <taxon>Penicillium</taxon>
    </lineage>
</organism>
<keyword evidence="2" id="KW-1185">Reference proteome</keyword>
<evidence type="ECO:0000313" key="2">
    <source>
        <dbReference type="Proteomes" id="UP001141434"/>
    </source>
</evidence>
<reference evidence="1" key="1">
    <citation type="submission" date="2022-11" db="EMBL/GenBank/DDBJ databases">
        <authorList>
            <person name="Petersen C."/>
        </authorList>
    </citation>
    <scope>NUCLEOTIDE SEQUENCE</scope>
    <source>
        <strain evidence="1">IBT 34128</strain>
    </source>
</reference>
<accession>A0A9W9JZ69</accession>
<protein>
    <submittedName>
        <fullName evidence="1">Uncharacterized protein</fullName>
    </submittedName>
</protein>
<comment type="caution">
    <text evidence="1">The sequence shown here is derived from an EMBL/GenBank/DDBJ whole genome shotgun (WGS) entry which is preliminary data.</text>
</comment>
<dbReference type="OrthoDB" id="4343205at2759"/>
<dbReference type="RefSeq" id="XP_056508452.1">
    <property type="nucleotide sequence ID" value="XM_056658159.1"/>
</dbReference>
<reference evidence="1" key="2">
    <citation type="journal article" date="2023" name="IMA Fungus">
        <title>Comparative genomic study of the Penicillium genus elucidates a diverse pangenome and 15 lateral gene transfer events.</title>
        <authorList>
            <person name="Petersen C."/>
            <person name="Sorensen T."/>
            <person name="Nielsen M.R."/>
            <person name="Sondergaard T.E."/>
            <person name="Sorensen J.L."/>
            <person name="Fitzpatrick D.A."/>
            <person name="Frisvad J.C."/>
            <person name="Nielsen K.L."/>
        </authorList>
    </citation>
    <scope>NUCLEOTIDE SEQUENCE</scope>
    <source>
        <strain evidence="1">IBT 34128</strain>
    </source>
</reference>
<name>A0A9W9JZ69_9EURO</name>
<dbReference type="AlphaFoldDB" id="A0A9W9JZ69"/>
<dbReference type="EMBL" id="JAPMSZ010000010">
    <property type="protein sequence ID" value="KAJ5086327.1"/>
    <property type="molecule type" value="Genomic_DNA"/>
</dbReference>
<dbReference type="GeneID" id="81397328"/>
<sequence length="111" mass="11939">MGQLARAFGAFGGHRGQNPPLDSGNRGASLSSVAPLFLGFLRRARSGSRCVLDKWTRQINVTDKTYLVGPVQLPIAAAGVPSHNMHQRLCTLNYARNHGSQSTWGSIFFGG</sequence>
<proteinExistence type="predicted"/>
<evidence type="ECO:0000313" key="1">
    <source>
        <dbReference type="EMBL" id="KAJ5086327.1"/>
    </source>
</evidence>
<dbReference type="Proteomes" id="UP001141434">
    <property type="component" value="Unassembled WGS sequence"/>
</dbReference>